<dbReference type="Pfam" id="PF20135">
    <property type="entry name" value="DUF6525"/>
    <property type="match status" value="1"/>
</dbReference>
<dbReference type="EMBL" id="AAMO01000009">
    <property type="protein sequence ID" value="EAQ02141.1"/>
    <property type="molecule type" value="Genomic_DNA"/>
</dbReference>
<proteinExistence type="predicted"/>
<dbReference type="InterPro" id="IPR045386">
    <property type="entry name" value="DUF6525"/>
</dbReference>
<gene>
    <name evidence="1" type="ORF">OB2597_20991</name>
</gene>
<name>A3U1F8_PSEBH</name>
<dbReference type="OrthoDB" id="7658988at2"/>
<dbReference type="RefSeq" id="WP_009804139.1">
    <property type="nucleotide sequence ID" value="NZ_AAMO01000009.1"/>
</dbReference>
<sequence>MKRNVSTTLRRRRRADPMRAYDALPRPLRLWMAQAVLPWSPASCRRIWAKARAEGESPDAILDRLDRAEEMTLSRDRLSLAAVSRAPLDEQQDRSP</sequence>
<keyword evidence="2" id="KW-1185">Reference proteome</keyword>
<reference evidence="1 2" key="1">
    <citation type="journal article" date="2010" name="J. Bacteriol.">
        <title>Genome sequences of Oceanicola granulosus HTCC2516(T) and Oceanicola batsensis HTCC2597(TDelta).</title>
        <authorList>
            <person name="Thrash J.C."/>
            <person name="Cho J.C."/>
            <person name="Vergin K.L."/>
            <person name="Giovannoni S.J."/>
        </authorList>
    </citation>
    <scope>NUCLEOTIDE SEQUENCE [LARGE SCALE GENOMIC DNA]</scope>
    <source>
        <strain evidence="2">ATCC BAA-863 / DSM 15984 / KCTC 12145 / HTCC2597</strain>
    </source>
</reference>
<organism evidence="1 2">
    <name type="scientific">Pseudooceanicola batsensis (strain ATCC BAA-863 / DSM 15984 / KCTC 12145 / HTCC2597)</name>
    <name type="common">Oceanicola batsensis</name>
    <dbReference type="NCBI Taxonomy" id="252305"/>
    <lineage>
        <taxon>Bacteria</taxon>
        <taxon>Pseudomonadati</taxon>
        <taxon>Pseudomonadota</taxon>
        <taxon>Alphaproteobacteria</taxon>
        <taxon>Rhodobacterales</taxon>
        <taxon>Paracoccaceae</taxon>
        <taxon>Pseudooceanicola</taxon>
    </lineage>
</organism>
<evidence type="ECO:0000313" key="1">
    <source>
        <dbReference type="EMBL" id="EAQ02141.1"/>
    </source>
</evidence>
<dbReference type="Proteomes" id="UP000004318">
    <property type="component" value="Unassembled WGS sequence"/>
</dbReference>
<dbReference type="HOGENOM" id="CLU_179292_0_0_5"/>
<evidence type="ECO:0000313" key="2">
    <source>
        <dbReference type="Proteomes" id="UP000004318"/>
    </source>
</evidence>
<comment type="caution">
    <text evidence="1">The sequence shown here is derived from an EMBL/GenBank/DDBJ whole genome shotgun (WGS) entry which is preliminary data.</text>
</comment>
<dbReference type="AlphaFoldDB" id="A3U1F8"/>
<accession>A3U1F8</accession>
<dbReference type="STRING" id="252305.OB2597_20991"/>
<protein>
    <submittedName>
        <fullName evidence="1">Uncharacterized protein</fullName>
    </submittedName>
</protein>